<evidence type="ECO:0000256" key="1">
    <source>
        <dbReference type="ARBA" id="ARBA00004141"/>
    </source>
</evidence>
<comment type="caution">
    <text evidence="9">The sequence shown here is derived from an EMBL/GenBank/DDBJ whole genome shotgun (WGS) entry which is preliminary data.</text>
</comment>
<dbReference type="PANTHER" id="PTHR34975">
    <property type="entry name" value="SPORE GERMINATION PROTEIN A2"/>
    <property type="match status" value="1"/>
</dbReference>
<sequence length="378" mass="41065">MKRTEKGLTSTQAIITVASMMIGVRLLTVPRDVTAATGTPDGWISSLLDLALGVIAVAVAALVARMFVRQGFFEFTQLIIGKIPGYLLTTGYAAYLVFFVANETRVLGEVVRYYLLSDTPLEIIVLLVLMPVIYLLYGGMTSVVRIQEIFFPVIMTVILLLMALLYSAVELKKIEPIMGQGMLPVLKGLPITVLAALGFEMIMIFGPLMKNPREGLKAGITSIVIVKGMNTLIILLGIAAFGHLTLPSVVFPVTEMAKEIEIPGGFVERLDSAFLTVWIMSIFSTIAIGLFVASYGIEKLYRVKIRTAVLILTPLVVWIALTPENLQDAFAMGKTIVNVGIFYIGTVPAVLFLIAKLRNLGESGKNRFPAEASSEEAA</sequence>
<keyword evidence="5 8" id="KW-0812">Transmembrane</keyword>
<evidence type="ECO:0000256" key="3">
    <source>
        <dbReference type="ARBA" id="ARBA00022448"/>
    </source>
</evidence>
<evidence type="ECO:0000256" key="7">
    <source>
        <dbReference type="ARBA" id="ARBA00023136"/>
    </source>
</evidence>
<keyword evidence="4" id="KW-0309">Germination</keyword>
<feature type="transmembrane region" description="Helical" evidence="8">
    <location>
        <begin position="273"/>
        <end position="293"/>
    </location>
</feature>
<evidence type="ECO:0000313" key="10">
    <source>
        <dbReference type="Proteomes" id="UP001596002"/>
    </source>
</evidence>
<feature type="transmembrane region" description="Helical" evidence="8">
    <location>
        <begin position="121"/>
        <end position="137"/>
    </location>
</feature>
<dbReference type="PANTHER" id="PTHR34975:SF2">
    <property type="entry name" value="SPORE GERMINATION PROTEIN A2"/>
    <property type="match status" value="1"/>
</dbReference>
<protein>
    <submittedName>
        <fullName evidence="9">GerAB/ArcD/ProY family transporter</fullName>
    </submittedName>
</protein>
<feature type="transmembrane region" description="Helical" evidence="8">
    <location>
        <begin position="80"/>
        <end position="101"/>
    </location>
</feature>
<dbReference type="Gene3D" id="1.20.1740.10">
    <property type="entry name" value="Amino acid/polyamine transporter I"/>
    <property type="match status" value="1"/>
</dbReference>
<evidence type="ECO:0000256" key="4">
    <source>
        <dbReference type="ARBA" id="ARBA00022544"/>
    </source>
</evidence>
<keyword evidence="10" id="KW-1185">Reference proteome</keyword>
<organism evidence="9 10">
    <name type="scientific">Effusibacillus consociatus</name>
    <dbReference type="NCBI Taxonomy" id="1117041"/>
    <lineage>
        <taxon>Bacteria</taxon>
        <taxon>Bacillati</taxon>
        <taxon>Bacillota</taxon>
        <taxon>Bacilli</taxon>
        <taxon>Bacillales</taxon>
        <taxon>Alicyclobacillaceae</taxon>
        <taxon>Effusibacillus</taxon>
    </lineage>
</organism>
<evidence type="ECO:0000256" key="2">
    <source>
        <dbReference type="ARBA" id="ARBA00007998"/>
    </source>
</evidence>
<feature type="transmembrane region" description="Helical" evidence="8">
    <location>
        <begin position="335"/>
        <end position="355"/>
    </location>
</feature>
<dbReference type="InterPro" id="IPR004761">
    <property type="entry name" value="Spore_GerAB"/>
</dbReference>
<feature type="transmembrane region" description="Helical" evidence="8">
    <location>
        <begin position="149"/>
        <end position="169"/>
    </location>
</feature>
<dbReference type="Pfam" id="PF03845">
    <property type="entry name" value="Spore_permease"/>
    <property type="match status" value="1"/>
</dbReference>
<evidence type="ECO:0000256" key="6">
    <source>
        <dbReference type="ARBA" id="ARBA00022989"/>
    </source>
</evidence>
<dbReference type="NCBIfam" id="TIGR00912">
    <property type="entry name" value="2A0309"/>
    <property type="match status" value="1"/>
</dbReference>
<feature type="transmembrane region" description="Helical" evidence="8">
    <location>
        <begin position="47"/>
        <end position="68"/>
    </location>
</feature>
<feature type="transmembrane region" description="Helical" evidence="8">
    <location>
        <begin position="305"/>
        <end position="323"/>
    </location>
</feature>
<reference evidence="10" key="1">
    <citation type="journal article" date="2019" name="Int. J. Syst. Evol. Microbiol.">
        <title>The Global Catalogue of Microorganisms (GCM) 10K type strain sequencing project: providing services to taxonomists for standard genome sequencing and annotation.</title>
        <authorList>
            <consortium name="The Broad Institute Genomics Platform"/>
            <consortium name="The Broad Institute Genome Sequencing Center for Infectious Disease"/>
            <person name="Wu L."/>
            <person name="Ma J."/>
        </authorList>
    </citation>
    <scope>NUCLEOTIDE SEQUENCE [LARGE SCALE GENOMIC DNA]</scope>
    <source>
        <strain evidence="10">WYCCWR 12678</strain>
    </source>
</reference>
<keyword evidence="3" id="KW-0813">Transport</keyword>
<keyword evidence="7 8" id="KW-0472">Membrane</keyword>
<feature type="transmembrane region" description="Helical" evidence="8">
    <location>
        <begin position="7"/>
        <end position="27"/>
    </location>
</feature>
<dbReference type="RefSeq" id="WP_380029824.1">
    <property type="nucleotide sequence ID" value="NZ_JBHSHC010000158.1"/>
</dbReference>
<evidence type="ECO:0000256" key="8">
    <source>
        <dbReference type="SAM" id="Phobius"/>
    </source>
</evidence>
<accession>A0ABV9Q8I3</accession>
<gene>
    <name evidence="9" type="ORF">ACFO8Q_23760</name>
</gene>
<evidence type="ECO:0000256" key="5">
    <source>
        <dbReference type="ARBA" id="ARBA00022692"/>
    </source>
</evidence>
<keyword evidence="6 8" id="KW-1133">Transmembrane helix</keyword>
<dbReference type="EMBL" id="JBHSHC010000158">
    <property type="protein sequence ID" value="MFC4770298.1"/>
    <property type="molecule type" value="Genomic_DNA"/>
</dbReference>
<comment type="subcellular location">
    <subcellularLocation>
        <location evidence="1">Membrane</location>
        <topology evidence="1">Multi-pass membrane protein</topology>
    </subcellularLocation>
</comment>
<name>A0ABV9Q8I3_9BACL</name>
<comment type="similarity">
    <text evidence="2">Belongs to the amino acid-polyamine-organocation (APC) superfamily. Spore germination protein (SGP) (TC 2.A.3.9) family.</text>
</comment>
<dbReference type="Proteomes" id="UP001596002">
    <property type="component" value="Unassembled WGS sequence"/>
</dbReference>
<feature type="transmembrane region" description="Helical" evidence="8">
    <location>
        <begin position="189"/>
        <end position="209"/>
    </location>
</feature>
<proteinExistence type="inferred from homology"/>
<evidence type="ECO:0000313" key="9">
    <source>
        <dbReference type="EMBL" id="MFC4770298.1"/>
    </source>
</evidence>
<feature type="transmembrane region" description="Helical" evidence="8">
    <location>
        <begin position="230"/>
        <end position="253"/>
    </location>
</feature>